<dbReference type="Proteomes" id="UP000184096">
    <property type="component" value="Chromosome I"/>
</dbReference>
<sequence length="61" mass="6886">MPVFTFEKISPPMRRVTASSSTAEKPRGVLPRLLDRFAESRAKRKVSAEKAAQQKSRKQAK</sequence>
<gene>
    <name evidence="2" type="ORF">SAMN05444170_4207</name>
</gene>
<organism evidence="2 3">
    <name type="scientific">Bradyrhizobium erythrophlei</name>
    <dbReference type="NCBI Taxonomy" id="1437360"/>
    <lineage>
        <taxon>Bacteria</taxon>
        <taxon>Pseudomonadati</taxon>
        <taxon>Pseudomonadota</taxon>
        <taxon>Alphaproteobacteria</taxon>
        <taxon>Hyphomicrobiales</taxon>
        <taxon>Nitrobacteraceae</taxon>
        <taxon>Bradyrhizobium</taxon>
    </lineage>
</organism>
<evidence type="ECO:0000256" key="1">
    <source>
        <dbReference type="SAM" id="MobiDB-lite"/>
    </source>
</evidence>
<evidence type="ECO:0000313" key="2">
    <source>
        <dbReference type="EMBL" id="SHN80087.1"/>
    </source>
</evidence>
<feature type="region of interest" description="Disordered" evidence="1">
    <location>
        <begin position="41"/>
        <end position="61"/>
    </location>
</feature>
<protein>
    <submittedName>
        <fullName evidence="2">Uncharacterized protein</fullName>
    </submittedName>
</protein>
<name>A0A1M7UB30_9BRAD</name>
<proteinExistence type="predicted"/>
<accession>A0A1M7UB30</accession>
<dbReference type="AlphaFoldDB" id="A0A1M7UB30"/>
<keyword evidence="3" id="KW-1185">Reference proteome</keyword>
<dbReference type="RefSeq" id="WP_072820695.1">
    <property type="nucleotide sequence ID" value="NZ_LT670849.1"/>
</dbReference>
<dbReference type="OrthoDB" id="8246655at2"/>
<dbReference type="EMBL" id="LT670849">
    <property type="protein sequence ID" value="SHN80087.1"/>
    <property type="molecule type" value="Genomic_DNA"/>
</dbReference>
<reference evidence="3" key="1">
    <citation type="submission" date="2016-11" db="EMBL/GenBank/DDBJ databases">
        <authorList>
            <person name="Varghese N."/>
            <person name="Submissions S."/>
        </authorList>
    </citation>
    <scope>NUCLEOTIDE SEQUENCE [LARGE SCALE GENOMIC DNA]</scope>
    <source>
        <strain evidence="3">GAS401</strain>
    </source>
</reference>
<evidence type="ECO:0000313" key="3">
    <source>
        <dbReference type="Proteomes" id="UP000184096"/>
    </source>
</evidence>